<proteinExistence type="predicted"/>
<evidence type="ECO:0000313" key="2">
    <source>
        <dbReference type="Proteomes" id="UP000481876"/>
    </source>
</evidence>
<gene>
    <name evidence="1" type="ORF">F9L04_13020</name>
</gene>
<comment type="caution">
    <text evidence="1">The sequence shown here is derived from an EMBL/GenBank/DDBJ whole genome shotgun (WGS) entry which is preliminary data.</text>
</comment>
<dbReference type="Proteomes" id="UP000481876">
    <property type="component" value="Unassembled WGS sequence"/>
</dbReference>
<protein>
    <submittedName>
        <fullName evidence="1">Uncharacterized protein</fullName>
    </submittedName>
</protein>
<accession>A0A6L3Z4U0</accession>
<dbReference type="EMBL" id="WBWS01000012">
    <property type="protein sequence ID" value="KAB2768592.1"/>
    <property type="molecule type" value="Genomic_DNA"/>
</dbReference>
<dbReference type="RefSeq" id="WP_151663653.1">
    <property type="nucleotide sequence ID" value="NZ_WBWS01000012.1"/>
</dbReference>
<organism evidence="1 2">
    <name type="scientific">Brucella anthropi</name>
    <name type="common">Ochrobactrum anthropi</name>
    <dbReference type="NCBI Taxonomy" id="529"/>
    <lineage>
        <taxon>Bacteria</taxon>
        <taxon>Pseudomonadati</taxon>
        <taxon>Pseudomonadota</taxon>
        <taxon>Alphaproteobacteria</taxon>
        <taxon>Hyphomicrobiales</taxon>
        <taxon>Brucellaceae</taxon>
        <taxon>Brucella/Ochrobactrum group</taxon>
        <taxon>Brucella</taxon>
    </lineage>
</organism>
<evidence type="ECO:0000313" key="1">
    <source>
        <dbReference type="EMBL" id="KAB2768592.1"/>
    </source>
</evidence>
<sequence length="184" mass="20548">MPYVDTNPVLDVLFDPTTINPPSLNRTAMYEGTGRRFNASGVLYRWLTEQSEDTGRVAYSVREIGASEPWLDETLNKIADFRVASDDWDGAGSAAPIEELFPAAEKVAEQFSQMPVSWRPTLNFDPDGQPNFAAYNDDIYLTVTIEAEDKISWYAVINGEEMYQDDIALSDFDPALFTKAAEVA</sequence>
<reference evidence="1 2" key="1">
    <citation type="submission" date="2019-09" db="EMBL/GenBank/DDBJ databases">
        <title>Taxonomic organization of the family Brucellaceae based on a phylogenomic approach.</title>
        <authorList>
            <person name="Leclercq S."/>
            <person name="Cloeckaert A."/>
            <person name="Zygmunt M.S."/>
        </authorList>
    </citation>
    <scope>NUCLEOTIDE SEQUENCE [LARGE SCALE GENOMIC DNA]</scope>
    <source>
        <strain evidence="1 2">LMG 3313</strain>
    </source>
</reference>
<dbReference type="AlphaFoldDB" id="A0A6L3Z4U0"/>
<name>A0A6L3Z4U0_BRUAN</name>